<gene>
    <name evidence="2" type="ORF">DUNSADRAFT_17320</name>
</gene>
<evidence type="ECO:0008006" key="4">
    <source>
        <dbReference type="Google" id="ProtNLM"/>
    </source>
</evidence>
<feature type="compositionally biased region" description="Polar residues" evidence="1">
    <location>
        <begin position="177"/>
        <end position="191"/>
    </location>
</feature>
<dbReference type="Proteomes" id="UP000815325">
    <property type="component" value="Unassembled WGS sequence"/>
</dbReference>
<sequence>MIPFRAPAVLSSSPPEEAYLKAPANSRSSPHSEPLYCLPPPLEVALARFPSPGLQDGSRSSNQQVRGSIHVYRLGSFRFKGMANAKSMVYVLQDKLASRAAKFAPKSVNPALATLVPQQQPEGVTKSTYLVPLPVVDVDLALGLQDRSARAGNVRFELDSQHDSDRLVKMSEPSGKGTLSVQSQDIVPSPH</sequence>
<evidence type="ECO:0000256" key="1">
    <source>
        <dbReference type="SAM" id="MobiDB-lite"/>
    </source>
</evidence>
<comment type="caution">
    <text evidence="2">The sequence shown here is derived from an EMBL/GenBank/DDBJ whole genome shotgun (WGS) entry which is preliminary data.</text>
</comment>
<protein>
    <recommendedName>
        <fullName evidence="4">Encoded protein</fullName>
    </recommendedName>
</protein>
<reference evidence="2" key="1">
    <citation type="submission" date="2017-08" db="EMBL/GenBank/DDBJ databases">
        <authorList>
            <person name="Polle J.E."/>
            <person name="Barry K."/>
            <person name="Cushman J."/>
            <person name="Schmutz J."/>
            <person name="Tran D."/>
            <person name="Hathwaick L.T."/>
            <person name="Yim W.C."/>
            <person name="Jenkins J."/>
            <person name="Mckie-Krisberg Z.M."/>
            <person name="Prochnik S."/>
            <person name="Lindquist E."/>
            <person name="Dockter R.B."/>
            <person name="Adam C."/>
            <person name="Molina H."/>
            <person name="Bunkerborg J."/>
            <person name="Jin E."/>
            <person name="Buchheim M."/>
            <person name="Magnuson J."/>
        </authorList>
    </citation>
    <scope>NUCLEOTIDE SEQUENCE</scope>
    <source>
        <strain evidence="2">CCAP 19/18</strain>
    </source>
</reference>
<accession>A0ABQ7G1X3</accession>
<proteinExistence type="predicted"/>
<feature type="region of interest" description="Disordered" evidence="1">
    <location>
        <begin position="162"/>
        <end position="191"/>
    </location>
</feature>
<name>A0ABQ7G1X3_DUNSA</name>
<evidence type="ECO:0000313" key="3">
    <source>
        <dbReference type="Proteomes" id="UP000815325"/>
    </source>
</evidence>
<evidence type="ECO:0000313" key="2">
    <source>
        <dbReference type="EMBL" id="KAF5828607.1"/>
    </source>
</evidence>
<keyword evidence="3" id="KW-1185">Reference proteome</keyword>
<feature type="region of interest" description="Disordered" evidence="1">
    <location>
        <begin position="1"/>
        <end position="33"/>
    </location>
</feature>
<organism evidence="2 3">
    <name type="scientific">Dunaliella salina</name>
    <name type="common">Green alga</name>
    <name type="synonym">Protococcus salinus</name>
    <dbReference type="NCBI Taxonomy" id="3046"/>
    <lineage>
        <taxon>Eukaryota</taxon>
        <taxon>Viridiplantae</taxon>
        <taxon>Chlorophyta</taxon>
        <taxon>core chlorophytes</taxon>
        <taxon>Chlorophyceae</taxon>
        <taxon>CS clade</taxon>
        <taxon>Chlamydomonadales</taxon>
        <taxon>Dunaliellaceae</taxon>
        <taxon>Dunaliella</taxon>
    </lineage>
</organism>
<dbReference type="EMBL" id="MU070272">
    <property type="protein sequence ID" value="KAF5828607.1"/>
    <property type="molecule type" value="Genomic_DNA"/>
</dbReference>